<reference evidence="6" key="2">
    <citation type="submission" date="2012-11" db="EMBL/GenBank/DDBJ databases">
        <authorList>
            <person name="Kuo A."/>
            <person name="Curtis B.A."/>
            <person name="Tanifuji G."/>
            <person name="Burki F."/>
            <person name="Gruber A."/>
            <person name="Irimia M."/>
            <person name="Maruyama S."/>
            <person name="Arias M.C."/>
            <person name="Ball S.G."/>
            <person name="Gile G.H."/>
            <person name="Hirakawa Y."/>
            <person name="Hopkins J.F."/>
            <person name="Rensing S.A."/>
            <person name="Schmutz J."/>
            <person name="Symeonidi A."/>
            <person name="Elias M."/>
            <person name="Eveleigh R.J."/>
            <person name="Herman E.K."/>
            <person name="Klute M.J."/>
            <person name="Nakayama T."/>
            <person name="Obornik M."/>
            <person name="Reyes-Prieto A."/>
            <person name="Armbrust E.V."/>
            <person name="Aves S.J."/>
            <person name="Beiko R.G."/>
            <person name="Coutinho P."/>
            <person name="Dacks J.B."/>
            <person name="Durnford D.G."/>
            <person name="Fast N.M."/>
            <person name="Green B.R."/>
            <person name="Grisdale C."/>
            <person name="Hempe F."/>
            <person name="Henrissat B."/>
            <person name="Hoppner M.P."/>
            <person name="Ishida K.-I."/>
            <person name="Kim E."/>
            <person name="Koreny L."/>
            <person name="Kroth P.G."/>
            <person name="Liu Y."/>
            <person name="Malik S.-B."/>
            <person name="Maier U.G."/>
            <person name="McRose D."/>
            <person name="Mock T."/>
            <person name="Neilson J.A."/>
            <person name="Onodera N.T."/>
            <person name="Poole A.M."/>
            <person name="Pritham E.J."/>
            <person name="Richards T.A."/>
            <person name="Rocap G."/>
            <person name="Roy S.W."/>
            <person name="Sarai C."/>
            <person name="Schaack S."/>
            <person name="Shirato S."/>
            <person name="Slamovits C.H."/>
            <person name="Spencer D.F."/>
            <person name="Suzuki S."/>
            <person name="Worden A.Z."/>
            <person name="Zauner S."/>
            <person name="Barry K."/>
            <person name="Bell C."/>
            <person name="Bharti A.K."/>
            <person name="Crow J.A."/>
            <person name="Grimwood J."/>
            <person name="Kramer R."/>
            <person name="Lindquist E."/>
            <person name="Lucas S."/>
            <person name="Salamov A."/>
            <person name="McFadden G.I."/>
            <person name="Lane C.E."/>
            <person name="Keeling P.J."/>
            <person name="Gray M.W."/>
            <person name="Grigoriev I.V."/>
            <person name="Archibald J.M."/>
        </authorList>
    </citation>
    <scope>NUCLEOTIDE SEQUENCE</scope>
    <source>
        <strain evidence="6">CCMP2712</strain>
    </source>
</reference>
<organism evidence="4">
    <name type="scientific">Guillardia theta (strain CCMP2712)</name>
    <name type="common">Cryptophyte</name>
    <dbReference type="NCBI Taxonomy" id="905079"/>
    <lineage>
        <taxon>Eukaryota</taxon>
        <taxon>Cryptophyceae</taxon>
        <taxon>Pyrenomonadales</taxon>
        <taxon>Geminigeraceae</taxon>
        <taxon>Guillardia</taxon>
    </lineage>
</organism>
<name>L1J0M4_GUITC</name>
<feature type="region of interest" description="Disordered" evidence="1">
    <location>
        <begin position="71"/>
        <end position="233"/>
    </location>
</feature>
<dbReference type="SMART" id="SM00456">
    <property type="entry name" value="WW"/>
    <property type="match status" value="1"/>
</dbReference>
<feature type="transmembrane region" description="Helical" evidence="2">
    <location>
        <begin position="986"/>
        <end position="1004"/>
    </location>
</feature>
<sequence>MASRPVVPHPPAHPPPPPGDAAGRGRASVTATGYAAQSVRSQEEDNKLLAQLRQEQLPPGWKVYISRSTGKPYWHNKATNETRWSKPERGHKIPHSRASEDRGVHEQAAAKVSTSSAPKEYVRTREEAEEAEKQLLAEPDSSQRRRLAFQKQEDKHESVQQEIAGSEVMAGQKEEEVQKVSKERRSHQSGSPTAHEDTSESAQSVRNDDGGTSNRHESAQVVSRHSKTSSKQEAAALGETLDLALNAEKAKEFEKAERLYLSVDDGWLRARDMWIKQGNLHEAIRLMQQHLQDKQEREEMVKQFVLKVASNEMDADKAVRMVETFVGPEDAVLFAISRKSWAVGIEISMRSVPKMLLKVFVMQSSTFVESGNYQKAVNTFTRGNFHLAACQILGVLGQWEEASKLAGKETKRLGKVSAKEWVAKHRSENERLRSVNEEILSLESNENSALLVEMLRGLMVKREEEETDPDVPVSPHLKAEQASNDGVDVYTEVASEPAHTSPVTEQTSSSYLSRAASNGQESRVSVRPSTARRQLEESLRDEVKAQQMMVSEPVFRQETLPVLGFDPALKRSNRVRKRTRRGEVDFKSKLQDLLTKEEEGDGAEAGRAVTEEGRERGEVEERREEMQAEEPSIALEECEIIEVKGESNAKKELNELEEHMRTIDVCLSTYSTPDRDAEYLERLWEGGAMIAVKFVPERREEVVRELCGRLVELGRVRKAIGVLLAAEQHEEAMRLIVRHGVWDAEDEFCARVHDEKARKELRAAREKYEEERRKAAEQGHVTNSLDASSSTAAAALKPPPLASSRRQTARAWLEGLGRWRTAMRKEVMIMFFMCVGDLATATFGSRSSTSIDPTGRVARILEPEHNWTVPLLLVDLLVAILAVLTIWICREREGSYKQLMFSPKLFQLSLLCLSLSSFFEMLFLKFVLRWQFVLANHPLNGLYYSLRALSLFLMAIGLKVYLTDFFLFLLVLSVPIFYANGESFRLAVYLPQLPFSAILSVRFYKTFQDVRLVLLPLFLSFLHVALSCILFYTNSVVLHILRDLLSDVVSFLLLSAIFWFIPASMDWVQDDELLNLQAVGDAQTAKEEWDGARAKFSIPKGFRSLYEVNRMQQDSLRLQQLVRGDDPQLFSQLRGRYGYSPVHAEQLPARRRELSRMKSSLAAGGYNYESFGAAAVPEQKVPRPGLMTDSVQLQLEQQSPVPAPSSVPDGMTIRLDSLPDLAARDKKDEEFSLPLLASPPLVLPPPPRATKDWEFFLSTSEKRLLLLTG</sequence>
<reference evidence="4 6" key="1">
    <citation type="journal article" date="2012" name="Nature">
        <title>Algal genomes reveal evolutionary mosaicism and the fate of nucleomorphs.</title>
        <authorList>
            <consortium name="DOE Joint Genome Institute"/>
            <person name="Curtis B.A."/>
            <person name="Tanifuji G."/>
            <person name="Burki F."/>
            <person name="Gruber A."/>
            <person name="Irimia M."/>
            <person name="Maruyama S."/>
            <person name="Arias M.C."/>
            <person name="Ball S.G."/>
            <person name="Gile G.H."/>
            <person name="Hirakawa Y."/>
            <person name="Hopkins J.F."/>
            <person name="Kuo A."/>
            <person name="Rensing S.A."/>
            <person name="Schmutz J."/>
            <person name="Symeonidi A."/>
            <person name="Elias M."/>
            <person name="Eveleigh R.J."/>
            <person name="Herman E.K."/>
            <person name="Klute M.J."/>
            <person name="Nakayama T."/>
            <person name="Obornik M."/>
            <person name="Reyes-Prieto A."/>
            <person name="Armbrust E.V."/>
            <person name="Aves S.J."/>
            <person name="Beiko R.G."/>
            <person name="Coutinho P."/>
            <person name="Dacks J.B."/>
            <person name="Durnford D.G."/>
            <person name="Fast N.M."/>
            <person name="Green B.R."/>
            <person name="Grisdale C.J."/>
            <person name="Hempel F."/>
            <person name="Henrissat B."/>
            <person name="Hoppner M.P."/>
            <person name="Ishida K."/>
            <person name="Kim E."/>
            <person name="Koreny L."/>
            <person name="Kroth P.G."/>
            <person name="Liu Y."/>
            <person name="Malik S.B."/>
            <person name="Maier U.G."/>
            <person name="McRose D."/>
            <person name="Mock T."/>
            <person name="Neilson J.A."/>
            <person name="Onodera N.T."/>
            <person name="Poole A.M."/>
            <person name="Pritham E.J."/>
            <person name="Richards T.A."/>
            <person name="Rocap G."/>
            <person name="Roy S.W."/>
            <person name="Sarai C."/>
            <person name="Schaack S."/>
            <person name="Shirato S."/>
            <person name="Slamovits C.H."/>
            <person name="Spencer D.F."/>
            <person name="Suzuki S."/>
            <person name="Worden A.Z."/>
            <person name="Zauner S."/>
            <person name="Barry K."/>
            <person name="Bell C."/>
            <person name="Bharti A.K."/>
            <person name="Crow J.A."/>
            <person name="Grimwood J."/>
            <person name="Kramer R."/>
            <person name="Lindquist E."/>
            <person name="Lucas S."/>
            <person name="Salamov A."/>
            <person name="McFadden G.I."/>
            <person name="Lane C.E."/>
            <person name="Keeling P.J."/>
            <person name="Gray M.W."/>
            <person name="Grigoriev I.V."/>
            <person name="Archibald J.M."/>
        </authorList>
    </citation>
    <scope>NUCLEOTIDE SEQUENCE</scope>
    <source>
        <strain evidence="4 6">CCMP2712</strain>
    </source>
</reference>
<protein>
    <recommendedName>
        <fullName evidence="3">WW domain-containing protein</fullName>
    </recommendedName>
</protein>
<feature type="transmembrane region" description="Helical" evidence="2">
    <location>
        <begin position="948"/>
        <end position="974"/>
    </location>
</feature>
<feature type="transmembrane region" description="Helical" evidence="2">
    <location>
        <begin position="867"/>
        <end position="888"/>
    </location>
</feature>
<dbReference type="InterPro" id="IPR001202">
    <property type="entry name" value="WW_dom"/>
</dbReference>
<dbReference type="EMBL" id="JH993022">
    <property type="protein sequence ID" value="EKX41645.1"/>
    <property type="molecule type" value="Genomic_DNA"/>
</dbReference>
<dbReference type="PaxDb" id="55529-EKX41645"/>
<evidence type="ECO:0000256" key="1">
    <source>
        <dbReference type="SAM" id="MobiDB-lite"/>
    </source>
</evidence>
<evidence type="ECO:0000313" key="5">
    <source>
        <dbReference type="EnsemblProtists" id="EKX41645"/>
    </source>
</evidence>
<dbReference type="HOGENOM" id="CLU_264134_0_0_1"/>
<feature type="transmembrane region" description="Helical" evidence="2">
    <location>
        <begin position="1010"/>
        <end position="1032"/>
    </location>
</feature>
<evidence type="ECO:0000256" key="2">
    <source>
        <dbReference type="SAM" id="Phobius"/>
    </source>
</evidence>
<dbReference type="KEGG" id="gtt:GUITHDRAFT_141892"/>
<feature type="compositionally biased region" description="Basic and acidic residues" evidence="1">
    <location>
        <begin position="609"/>
        <end position="626"/>
    </location>
</feature>
<feature type="compositionally biased region" description="Basic and acidic residues" evidence="1">
    <location>
        <begin position="120"/>
        <end position="135"/>
    </location>
</feature>
<feature type="compositionally biased region" description="Basic and acidic residues" evidence="1">
    <location>
        <begin position="172"/>
        <end position="183"/>
    </location>
</feature>
<feature type="compositionally biased region" description="Basic and acidic residues" evidence="1">
    <location>
        <begin position="78"/>
        <end position="105"/>
    </location>
</feature>
<dbReference type="Pfam" id="PF00397">
    <property type="entry name" value="WW"/>
    <property type="match status" value="1"/>
</dbReference>
<feature type="domain" description="WW" evidence="3">
    <location>
        <begin position="55"/>
        <end position="89"/>
    </location>
</feature>
<feature type="compositionally biased region" description="Pro residues" evidence="1">
    <location>
        <begin position="7"/>
        <end position="19"/>
    </location>
</feature>
<dbReference type="SUPFAM" id="SSF51045">
    <property type="entry name" value="WW domain"/>
    <property type="match status" value="1"/>
</dbReference>
<keyword evidence="2" id="KW-0812">Transmembrane</keyword>
<dbReference type="STRING" id="905079.L1J0M4"/>
<dbReference type="RefSeq" id="XP_005828625.1">
    <property type="nucleotide sequence ID" value="XM_005828568.1"/>
</dbReference>
<dbReference type="Proteomes" id="UP000011087">
    <property type="component" value="Unassembled WGS sequence"/>
</dbReference>
<feature type="region of interest" description="Disordered" evidence="1">
    <location>
        <begin position="595"/>
        <end position="629"/>
    </location>
</feature>
<dbReference type="OrthoDB" id="187617at2759"/>
<feature type="compositionally biased region" description="Low complexity" evidence="1">
    <location>
        <begin position="784"/>
        <end position="796"/>
    </location>
</feature>
<feature type="transmembrane region" description="Helical" evidence="2">
    <location>
        <begin position="1044"/>
        <end position="1061"/>
    </location>
</feature>
<dbReference type="PROSITE" id="PS01159">
    <property type="entry name" value="WW_DOMAIN_1"/>
    <property type="match status" value="1"/>
</dbReference>
<feature type="compositionally biased region" description="Basic and acidic residues" evidence="1">
    <location>
        <begin position="206"/>
        <end position="218"/>
    </location>
</feature>
<feature type="region of interest" description="Disordered" evidence="1">
    <location>
        <begin position="463"/>
        <end position="540"/>
    </location>
</feature>
<dbReference type="PROSITE" id="PS50020">
    <property type="entry name" value="WW_DOMAIN_2"/>
    <property type="match status" value="1"/>
</dbReference>
<dbReference type="AlphaFoldDB" id="L1J0M4"/>
<keyword evidence="2" id="KW-1133">Transmembrane helix</keyword>
<evidence type="ECO:0000259" key="3">
    <source>
        <dbReference type="PROSITE" id="PS50020"/>
    </source>
</evidence>
<evidence type="ECO:0000313" key="4">
    <source>
        <dbReference type="EMBL" id="EKX41645.1"/>
    </source>
</evidence>
<gene>
    <name evidence="4" type="ORF">GUITHDRAFT_141892</name>
</gene>
<keyword evidence="6" id="KW-1185">Reference proteome</keyword>
<proteinExistence type="predicted"/>
<dbReference type="EnsemblProtists" id="EKX41645">
    <property type="protein sequence ID" value="EKX41645"/>
    <property type="gene ID" value="GUITHDRAFT_141892"/>
</dbReference>
<feature type="transmembrane region" description="Helical" evidence="2">
    <location>
        <begin position="908"/>
        <end position="928"/>
    </location>
</feature>
<reference evidence="5" key="3">
    <citation type="submission" date="2015-06" db="UniProtKB">
        <authorList>
            <consortium name="EnsemblProtists"/>
        </authorList>
    </citation>
    <scope>IDENTIFICATION</scope>
</reference>
<dbReference type="GeneID" id="17298348"/>
<dbReference type="InterPro" id="IPR036020">
    <property type="entry name" value="WW_dom_sf"/>
</dbReference>
<evidence type="ECO:0000313" key="6">
    <source>
        <dbReference type="Proteomes" id="UP000011087"/>
    </source>
</evidence>
<feature type="region of interest" description="Disordered" evidence="1">
    <location>
        <begin position="769"/>
        <end position="800"/>
    </location>
</feature>
<accession>L1J0M4</accession>
<feature type="region of interest" description="Disordered" evidence="1">
    <location>
        <begin position="1"/>
        <end position="42"/>
    </location>
</feature>
<feature type="compositionally biased region" description="Polar residues" evidence="1">
    <location>
        <begin position="501"/>
        <end position="532"/>
    </location>
</feature>
<keyword evidence="2" id="KW-0472">Membrane</keyword>
<dbReference type="Gene3D" id="2.20.70.10">
    <property type="match status" value="1"/>
</dbReference>
<dbReference type="CDD" id="cd00201">
    <property type="entry name" value="WW"/>
    <property type="match status" value="1"/>
</dbReference>